<dbReference type="InterPro" id="IPR008521">
    <property type="entry name" value="Mg_trans_NIPA"/>
</dbReference>
<keyword evidence="2 6" id="KW-0812">Transmembrane</keyword>
<feature type="region of interest" description="Disordered" evidence="5">
    <location>
        <begin position="494"/>
        <end position="560"/>
    </location>
</feature>
<feature type="transmembrane region" description="Helical" evidence="6">
    <location>
        <begin position="233"/>
        <end position="253"/>
    </location>
</feature>
<sequence>MTVTNSTWLDFVIGFVVSLIGSVMNAAGVNLLKLDHVRNSSHPLERQRKDCGRPMWHLGLYLYVGSQLAGSTIALNFLKTQWVAPLGAIALIFNFIFAKILVGTRIVKRDVWGTIVVMISVIWIVVFGGMNSSGADVEETLTLPELKALFSRPVFIIYFSILNVVIAMFLSLGLYAFWAITMDDESGQLRRHMKTQLTKLLGSNRFARASGLTLESDNEGVRAEARDLRMKKVVAMIMSACGGLLASETLLLAKSGVRLISSSLNGHNQLQDSLSYFILCTLLLTAILQVYCLNTALKIYDSVLVVPVFYGFYTAFGLINSIIYLNQLQNYQPWILVLILLGIGTLIYGVRMLSAPKPDPIPASEDEIEQLDDDQNNALRKSGSGGTLPSSGSGITREKKLSKDDIEELGTAKLDEVHYPSNRRGTGTSSIATKVADSDLMVAGDDPDGDARRNSMSQPLKATLHEKRASLDGAFMDERRQSIPKIDTVGAFTRGRSLTPKDSTARLSGTYPRPMSPSEFRAQYTNSPFPVKPKHLQERENSRRSLSIGSESGGAVSPRRITGNAKIDQIFEDLNPFRVFRRG</sequence>
<dbReference type="PANTHER" id="PTHR12570">
    <property type="match status" value="1"/>
</dbReference>
<dbReference type="Pfam" id="PF05653">
    <property type="entry name" value="Mg_trans_NIPA"/>
    <property type="match status" value="2"/>
</dbReference>
<evidence type="ECO:0000256" key="5">
    <source>
        <dbReference type="SAM" id="MobiDB-lite"/>
    </source>
</evidence>
<evidence type="ECO:0000313" key="8">
    <source>
        <dbReference type="Proteomes" id="UP000696485"/>
    </source>
</evidence>
<organism evidence="7 8">
    <name type="scientific">Podila minutissima</name>
    <dbReference type="NCBI Taxonomy" id="64525"/>
    <lineage>
        <taxon>Eukaryota</taxon>
        <taxon>Fungi</taxon>
        <taxon>Fungi incertae sedis</taxon>
        <taxon>Mucoromycota</taxon>
        <taxon>Mortierellomycotina</taxon>
        <taxon>Mortierellomycetes</taxon>
        <taxon>Mortierellales</taxon>
        <taxon>Mortierellaceae</taxon>
        <taxon>Podila</taxon>
    </lineage>
</organism>
<dbReference type="PANTHER" id="PTHR12570:SF82">
    <property type="entry name" value="NIPA-LIKE PROTEIN 3"/>
    <property type="match status" value="1"/>
</dbReference>
<feature type="transmembrane region" description="Helical" evidence="6">
    <location>
        <begin position="55"/>
        <end position="76"/>
    </location>
</feature>
<keyword evidence="8" id="KW-1185">Reference proteome</keyword>
<proteinExistence type="predicted"/>
<dbReference type="GO" id="GO:0016020">
    <property type="term" value="C:membrane"/>
    <property type="evidence" value="ECO:0007669"/>
    <property type="project" value="UniProtKB-SubCell"/>
</dbReference>
<reference evidence="7" key="1">
    <citation type="journal article" date="2020" name="Fungal Divers.">
        <title>Resolving the Mortierellaceae phylogeny through synthesis of multi-gene phylogenetics and phylogenomics.</title>
        <authorList>
            <person name="Vandepol N."/>
            <person name="Liber J."/>
            <person name="Desiro A."/>
            <person name="Na H."/>
            <person name="Kennedy M."/>
            <person name="Barry K."/>
            <person name="Grigoriev I.V."/>
            <person name="Miller A.N."/>
            <person name="O'Donnell K."/>
            <person name="Stajich J.E."/>
            <person name="Bonito G."/>
        </authorList>
    </citation>
    <scope>NUCLEOTIDE SEQUENCE</scope>
    <source>
        <strain evidence="7">NVP1</strain>
    </source>
</reference>
<feature type="transmembrane region" description="Helical" evidence="6">
    <location>
        <begin position="331"/>
        <end position="350"/>
    </location>
</feature>
<evidence type="ECO:0000256" key="6">
    <source>
        <dbReference type="SAM" id="Phobius"/>
    </source>
</evidence>
<evidence type="ECO:0008006" key="9">
    <source>
        <dbReference type="Google" id="ProtNLM"/>
    </source>
</evidence>
<feature type="transmembrane region" description="Helical" evidence="6">
    <location>
        <begin position="303"/>
        <end position="325"/>
    </location>
</feature>
<dbReference type="Proteomes" id="UP000696485">
    <property type="component" value="Unassembled WGS sequence"/>
</dbReference>
<feature type="non-terminal residue" evidence="7">
    <location>
        <position position="1"/>
    </location>
</feature>
<evidence type="ECO:0000256" key="4">
    <source>
        <dbReference type="ARBA" id="ARBA00023136"/>
    </source>
</evidence>
<feature type="region of interest" description="Disordered" evidence="5">
    <location>
        <begin position="446"/>
        <end position="467"/>
    </location>
</feature>
<keyword evidence="4 6" id="KW-0472">Membrane</keyword>
<dbReference type="GO" id="GO:0015095">
    <property type="term" value="F:magnesium ion transmembrane transporter activity"/>
    <property type="evidence" value="ECO:0007669"/>
    <property type="project" value="InterPro"/>
</dbReference>
<comment type="subcellular location">
    <subcellularLocation>
        <location evidence="1">Membrane</location>
        <topology evidence="1">Multi-pass membrane protein</topology>
    </subcellularLocation>
</comment>
<dbReference type="AlphaFoldDB" id="A0A9P5SGH0"/>
<evidence type="ECO:0000256" key="1">
    <source>
        <dbReference type="ARBA" id="ARBA00004141"/>
    </source>
</evidence>
<feature type="transmembrane region" description="Helical" evidence="6">
    <location>
        <begin position="155"/>
        <end position="181"/>
    </location>
</feature>
<accession>A0A9P5SGH0</accession>
<feature type="transmembrane region" description="Helical" evidence="6">
    <location>
        <begin position="273"/>
        <end position="291"/>
    </location>
</feature>
<dbReference type="EMBL" id="JAAAUY010000570">
    <property type="protein sequence ID" value="KAF9328377.1"/>
    <property type="molecule type" value="Genomic_DNA"/>
</dbReference>
<feature type="transmembrane region" description="Helical" evidence="6">
    <location>
        <begin position="82"/>
        <end position="102"/>
    </location>
</feature>
<evidence type="ECO:0000313" key="7">
    <source>
        <dbReference type="EMBL" id="KAF9328377.1"/>
    </source>
</evidence>
<comment type="caution">
    <text evidence="7">The sequence shown here is derived from an EMBL/GenBank/DDBJ whole genome shotgun (WGS) entry which is preliminary data.</text>
</comment>
<evidence type="ECO:0000256" key="3">
    <source>
        <dbReference type="ARBA" id="ARBA00022989"/>
    </source>
</evidence>
<evidence type="ECO:0000256" key="2">
    <source>
        <dbReference type="ARBA" id="ARBA00022692"/>
    </source>
</evidence>
<feature type="transmembrane region" description="Helical" evidence="6">
    <location>
        <begin position="114"/>
        <end position="135"/>
    </location>
</feature>
<name>A0A9P5SGH0_9FUNG</name>
<gene>
    <name evidence="7" type="ORF">BG006_008433</name>
</gene>
<feature type="transmembrane region" description="Helical" evidence="6">
    <location>
        <begin position="12"/>
        <end position="34"/>
    </location>
</feature>
<protein>
    <recommendedName>
        <fullName evidence="9">Magnesium transporter</fullName>
    </recommendedName>
</protein>
<keyword evidence="3 6" id="KW-1133">Transmembrane helix</keyword>
<feature type="region of interest" description="Disordered" evidence="5">
    <location>
        <begin position="376"/>
        <end position="402"/>
    </location>
</feature>